<reference evidence="1" key="1">
    <citation type="submission" date="2020-06" db="EMBL/GenBank/DDBJ databases">
        <title>A novel thermopfilic bacterium from Erzurum, Turkey.</title>
        <authorList>
            <person name="Adiguzel A."/>
            <person name="Ay H."/>
            <person name="Baltaci M.O."/>
        </authorList>
    </citation>
    <scope>NUCLEOTIDE SEQUENCE</scope>
    <source>
        <strain evidence="1">P2</strain>
    </source>
</reference>
<name>A0A8J8KC17_9BACI</name>
<dbReference type="EMBL" id="JABTTE010000007">
    <property type="protein sequence ID" value="NSL51608.1"/>
    <property type="molecule type" value="Genomic_DNA"/>
</dbReference>
<protein>
    <submittedName>
        <fullName evidence="1">Pilus assembly protein PilM</fullName>
    </submittedName>
</protein>
<dbReference type="InterPro" id="IPR005883">
    <property type="entry name" value="PilM"/>
</dbReference>
<dbReference type="AlphaFoldDB" id="A0A8J8KC17"/>
<dbReference type="RefSeq" id="WP_173730814.1">
    <property type="nucleotide sequence ID" value="NZ_JABTTE010000007.1"/>
</dbReference>
<organism evidence="1 2">
    <name type="scientific">Calidifontibacillus erzurumensis</name>
    <dbReference type="NCBI Taxonomy" id="2741433"/>
    <lineage>
        <taxon>Bacteria</taxon>
        <taxon>Bacillati</taxon>
        <taxon>Bacillota</taxon>
        <taxon>Bacilli</taxon>
        <taxon>Bacillales</taxon>
        <taxon>Bacillaceae</taxon>
        <taxon>Calidifontibacillus/Schinkia group</taxon>
        <taxon>Calidifontibacillus</taxon>
    </lineage>
</organism>
<dbReference type="Proteomes" id="UP000625804">
    <property type="component" value="Unassembled WGS sequence"/>
</dbReference>
<dbReference type="Gene3D" id="3.30.420.40">
    <property type="match status" value="2"/>
</dbReference>
<proteinExistence type="predicted"/>
<dbReference type="Pfam" id="PF11104">
    <property type="entry name" value="PilM_2"/>
    <property type="match status" value="1"/>
</dbReference>
<comment type="caution">
    <text evidence="1">The sequence shown here is derived from an EMBL/GenBank/DDBJ whole genome shotgun (WGS) entry which is preliminary data.</text>
</comment>
<sequence length="326" mass="38160">MPFRLFGNKRVANIIFKDHAIRFVEIRSSSPLNIRLEGERELPPGIIHEGNIIDKESLIMVLEECVDEWKIKGLDVQFIVPDYFIVVRTVEVPYDLRDDEIKGYLYLELGTTIHLPFEDPIFDIFVLGTTENKKNVLLFAAPEQIILDYVEVLEKAKLKPIVADSSALSLYRLYTNLDLARPKDHLMMIQFDMTMVNVSLFHEDILLFNHNLVLDLNVLLWRKNYKGEYEWKGEQEDLVGQLEDTYNEIDRIMNFYRFSLHHGNQEVNRILLTGDFPYFDEVKNRLVELYEIPVDTIRSSVLIDSNGQELDRKYHLPLGLALKEVK</sequence>
<dbReference type="Gene3D" id="3.30.1490.300">
    <property type="match status" value="1"/>
</dbReference>
<evidence type="ECO:0000313" key="2">
    <source>
        <dbReference type="Proteomes" id="UP000625804"/>
    </source>
</evidence>
<accession>A0A8J8KC17</accession>
<keyword evidence="2" id="KW-1185">Reference proteome</keyword>
<gene>
    <name evidence="1" type="primary">pilM</name>
    <name evidence="1" type="ORF">HR057_07470</name>
</gene>
<evidence type="ECO:0000313" key="1">
    <source>
        <dbReference type="EMBL" id="NSL51608.1"/>
    </source>
</evidence>